<keyword evidence="1" id="KW-0812">Transmembrane</keyword>
<dbReference type="Gramene" id="rna-AYBTSS11_LOCUS24298">
    <property type="protein sequence ID" value="CAJ1972249.1"/>
    <property type="gene ID" value="gene-AYBTSS11_LOCUS24298"/>
</dbReference>
<protein>
    <submittedName>
        <fullName evidence="2">Uncharacterized protein</fullName>
    </submittedName>
</protein>
<keyword evidence="1" id="KW-1133">Transmembrane helix</keyword>
<keyword evidence="3" id="KW-1185">Reference proteome</keyword>
<evidence type="ECO:0000256" key="1">
    <source>
        <dbReference type="SAM" id="Phobius"/>
    </source>
</evidence>
<feature type="transmembrane region" description="Helical" evidence="1">
    <location>
        <begin position="67"/>
        <end position="89"/>
    </location>
</feature>
<organism evidence="2 3">
    <name type="scientific">Sphenostylis stenocarpa</name>
    <dbReference type="NCBI Taxonomy" id="92480"/>
    <lineage>
        <taxon>Eukaryota</taxon>
        <taxon>Viridiplantae</taxon>
        <taxon>Streptophyta</taxon>
        <taxon>Embryophyta</taxon>
        <taxon>Tracheophyta</taxon>
        <taxon>Spermatophyta</taxon>
        <taxon>Magnoliopsida</taxon>
        <taxon>eudicotyledons</taxon>
        <taxon>Gunneridae</taxon>
        <taxon>Pentapetalae</taxon>
        <taxon>rosids</taxon>
        <taxon>fabids</taxon>
        <taxon>Fabales</taxon>
        <taxon>Fabaceae</taxon>
        <taxon>Papilionoideae</taxon>
        <taxon>50 kb inversion clade</taxon>
        <taxon>NPAAA clade</taxon>
        <taxon>indigoferoid/millettioid clade</taxon>
        <taxon>Phaseoleae</taxon>
        <taxon>Sphenostylis</taxon>
    </lineage>
</organism>
<dbReference type="AlphaFoldDB" id="A0AA86VUS9"/>
<sequence>MFPNSDLILLTLLHASFVISLLLLGILITLLLLSIAFFLGLFLLFLFDLHHFSSLLSQYFEMLKGDLELGVVLLLISLTHQALDFVTVSKPWQKRSRLREFGVKAQQYSKRHYIHGFNNVQ</sequence>
<name>A0AA86VUS9_9FABA</name>
<keyword evidence="1" id="KW-0472">Membrane</keyword>
<reference evidence="2" key="1">
    <citation type="submission" date="2023-10" db="EMBL/GenBank/DDBJ databases">
        <authorList>
            <person name="Domelevo Entfellner J.-B."/>
        </authorList>
    </citation>
    <scope>NUCLEOTIDE SEQUENCE</scope>
</reference>
<dbReference type="Proteomes" id="UP001189624">
    <property type="component" value="Chromosome 8"/>
</dbReference>
<evidence type="ECO:0000313" key="2">
    <source>
        <dbReference type="EMBL" id="CAJ1972249.1"/>
    </source>
</evidence>
<accession>A0AA86VUS9</accession>
<dbReference type="EMBL" id="OY731405">
    <property type="protein sequence ID" value="CAJ1972249.1"/>
    <property type="molecule type" value="Genomic_DNA"/>
</dbReference>
<evidence type="ECO:0000313" key="3">
    <source>
        <dbReference type="Proteomes" id="UP001189624"/>
    </source>
</evidence>
<gene>
    <name evidence="2" type="ORF">AYBTSS11_LOCUS24298</name>
</gene>
<feature type="transmembrane region" description="Helical" evidence="1">
    <location>
        <begin position="21"/>
        <end position="47"/>
    </location>
</feature>
<proteinExistence type="predicted"/>